<proteinExistence type="predicted"/>
<dbReference type="InterPro" id="IPR007804">
    <property type="entry name" value="GvpG"/>
</dbReference>
<comment type="caution">
    <text evidence="1">The sequence shown here is derived from an EMBL/GenBank/DDBJ whole genome shotgun (WGS) entry which is preliminary data.</text>
</comment>
<reference evidence="1" key="1">
    <citation type="submission" date="2022-02" db="EMBL/GenBank/DDBJ databases">
        <title>Halalkalibacter sp. nov. isolated from Lonar Lake, India.</title>
        <authorList>
            <person name="Joshi A."/>
            <person name="Thite S."/>
            <person name="Lodha T."/>
        </authorList>
    </citation>
    <scope>NUCLEOTIDE SEQUENCE</scope>
    <source>
        <strain evidence="1">MEB205</strain>
    </source>
</reference>
<name>A0A9X1ZUM7_9BACI</name>
<dbReference type="RefSeq" id="WP_250094750.1">
    <property type="nucleotide sequence ID" value="NZ_JAKRYL010000002.1"/>
</dbReference>
<evidence type="ECO:0000313" key="1">
    <source>
        <dbReference type="EMBL" id="MCL7745809.1"/>
    </source>
</evidence>
<dbReference type="Proteomes" id="UP001139150">
    <property type="component" value="Unassembled WGS sequence"/>
</dbReference>
<gene>
    <name evidence="1" type="ORF">MF646_01625</name>
</gene>
<dbReference type="EMBL" id="JAKRYL010000002">
    <property type="protein sequence ID" value="MCL7745809.1"/>
    <property type="molecule type" value="Genomic_DNA"/>
</dbReference>
<dbReference type="AlphaFoldDB" id="A0A9X1ZUM7"/>
<accession>A0A9X1ZUM7</accession>
<keyword evidence="2" id="KW-1185">Reference proteome</keyword>
<dbReference type="Pfam" id="PF05120">
    <property type="entry name" value="GvpG"/>
    <property type="match status" value="1"/>
</dbReference>
<protein>
    <submittedName>
        <fullName evidence="1">Gas vesicle protein GvpG</fullName>
    </submittedName>
</protein>
<evidence type="ECO:0000313" key="2">
    <source>
        <dbReference type="Proteomes" id="UP001139150"/>
    </source>
</evidence>
<organism evidence="1 2">
    <name type="scientific">Halalkalibacter alkaliphilus</name>
    <dbReference type="NCBI Taxonomy" id="2917993"/>
    <lineage>
        <taxon>Bacteria</taxon>
        <taxon>Bacillati</taxon>
        <taxon>Bacillota</taxon>
        <taxon>Bacilli</taxon>
        <taxon>Bacillales</taxon>
        <taxon>Bacillaceae</taxon>
        <taxon>Halalkalibacter</taxon>
    </lineage>
</organism>
<sequence length="86" mass="10587">MLHKLFTLPFKAVIKVGEIIKEEADLELYDIDYIQQQLIQLQMLLEMDEITKEYYQEKEEELLLRYEVAKQKEQEKWDDLEEEEDF</sequence>